<dbReference type="GeneID" id="25292801"/>
<dbReference type="RefSeq" id="XP_013273890.1">
    <property type="nucleotide sequence ID" value="XM_013418436.1"/>
</dbReference>
<dbReference type="InterPro" id="IPR036589">
    <property type="entry name" value="HCY_dom_sf"/>
</dbReference>
<dbReference type="OrthoDB" id="261426at2759"/>
<dbReference type="VEuPathDB" id="FungiDB:Z518_04730"/>
<dbReference type="SUPFAM" id="SSF82282">
    <property type="entry name" value="Homocysteine S-methyltransferase"/>
    <property type="match status" value="1"/>
</dbReference>
<dbReference type="Proteomes" id="UP000053617">
    <property type="component" value="Unassembled WGS sequence"/>
</dbReference>
<keyword evidence="3" id="KW-0479">Metal-binding</keyword>
<proteinExistence type="predicted"/>
<protein>
    <recommendedName>
        <fullName evidence="4">Hcy-binding domain-containing protein</fullName>
    </recommendedName>
</protein>
<dbReference type="HOGENOM" id="CLU_062282_0_0_1"/>
<keyword evidence="6" id="KW-1185">Reference proteome</keyword>
<reference evidence="5 6" key="1">
    <citation type="submission" date="2015-01" db="EMBL/GenBank/DDBJ databases">
        <title>The Genome Sequence of Rhinocladiella mackenzie CBS 650.93.</title>
        <authorList>
            <consortium name="The Broad Institute Genomics Platform"/>
            <person name="Cuomo C."/>
            <person name="de Hoog S."/>
            <person name="Gorbushina A."/>
            <person name="Stielow B."/>
            <person name="Teixiera M."/>
            <person name="Abouelleil A."/>
            <person name="Chapman S.B."/>
            <person name="Priest M."/>
            <person name="Young S.K."/>
            <person name="Wortman J."/>
            <person name="Nusbaum C."/>
            <person name="Birren B."/>
        </authorList>
    </citation>
    <scope>NUCLEOTIDE SEQUENCE [LARGE SCALE GENOMIC DNA]</scope>
    <source>
        <strain evidence="5 6">CBS 650.93</strain>
    </source>
</reference>
<dbReference type="STRING" id="1442369.A0A0D2ILW0"/>
<keyword evidence="2 3" id="KW-0808">Transferase</keyword>
<evidence type="ECO:0000259" key="4">
    <source>
        <dbReference type="PROSITE" id="PS50970"/>
    </source>
</evidence>
<dbReference type="GO" id="GO:0008168">
    <property type="term" value="F:methyltransferase activity"/>
    <property type="evidence" value="ECO:0007669"/>
    <property type="project" value="UniProtKB-UniRule"/>
</dbReference>
<feature type="binding site" evidence="3">
    <location>
        <position position="300"/>
    </location>
    <ligand>
        <name>Zn(2+)</name>
        <dbReference type="ChEBI" id="CHEBI:29105"/>
    </ligand>
</feature>
<name>A0A0D2ILW0_9EURO</name>
<feature type="binding site" evidence="3">
    <location>
        <position position="230"/>
    </location>
    <ligand>
        <name>Zn(2+)</name>
        <dbReference type="ChEBI" id="CHEBI:29105"/>
    </ligand>
</feature>
<dbReference type="Pfam" id="PF02574">
    <property type="entry name" value="S-methyl_trans"/>
    <property type="match status" value="1"/>
</dbReference>
<dbReference type="PANTHER" id="PTHR11103:SF18">
    <property type="entry name" value="SLR1189 PROTEIN"/>
    <property type="match status" value="1"/>
</dbReference>
<evidence type="ECO:0000256" key="1">
    <source>
        <dbReference type="ARBA" id="ARBA00022603"/>
    </source>
</evidence>
<dbReference type="Gene3D" id="3.20.20.330">
    <property type="entry name" value="Homocysteine-binding-like domain"/>
    <property type="match status" value="1"/>
</dbReference>
<dbReference type="EMBL" id="KN847477">
    <property type="protein sequence ID" value="KIX06754.1"/>
    <property type="molecule type" value="Genomic_DNA"/>
</dbReference>
<dbReference type="GO" id="GO:0032259">
    <property type="term" value="P:methylation"/>
    <property type="evidence" value="ECO:0007669"/>
    <property type="project" value="UniProtKB-KW"/>
</dbReference>
<keyword evidence="3" id="KW-0862">Zinc</keyword>
<dbReference type="PROSITE" id="PS50970">
    <property type="entry name" value="HCY"/>
    <property type="match status" value="1"/>
</dbReference>
<dbReference type="AlphaFoldDB" id="A0A0D2ILW0"/>
<evidence type="ECO:0000256" key="3">
    <source>
        <dbReference type="PROSITE-ProRule" id="PRU00333"/>
    </source>
</evidence>
<sequence length="316" mass="34956">MQAKYRHSLPQLNSSNLLLTEGGIETTLVYKKGFHLPEFASGPLLLTPEGTKALQDCHASYIDIALRHKRGIIVETQTWRSSRIWCDKLGFSENEMMKLNRRAVAFLEDVRREYETDTTPIVVSGNLGPLSDAYHNSTQRLSVQDMIAVYRDQVQALCEAGVDMLSIMTLADTTEAIAAVQLAKEFGIQILVSFSVETDGKLLNGVTLEDAIRTVDKATESYAAYFGINCAHPSHFHPTLRMMDPSVLSRIGEIRANASRRSHQELDNSEFLDRGDPTDLGRSFKDLIQLLPGLKVVGGCCGTDPEHVEAIASNVC</sequence>
<dbReference type="PANTHER" id="PTHR11103">
    <property type="entry name" value="SLR1189 PROTEIN"/>
    <property type="match status" value="1"/>
</dbReference>
<feature type="domain" description="Hcy-binding" evidence="4">
    <location>
        <begin position="6"/>
        <end position="315"/>
    </location>
</feature>
<feature type="binding site" evidence="3">
    <location>
        <position position="301"/>
    </location>
    <ligand>
        <name>Zn(2+)</name>
        <dbReference type="ChEBI" id="CHEBI:29105"/>
    </ligand>
</feature>
<organism evidence="5 6">
    <name type="scientific">Rhinocladiella mackenziei CBS 650.93</name>
    <dbReference type="NCBI Taxonomy" id="1442369"/>
    <lineage>
        <taxon>Eukaryota</taxon>
        <taxon>Fungi</taxon>
        <taxon>Dikarya</taxon>
        <taxon>Ascomycota</taxon>
        <taxon>Pezizomycotina</taxon>
        <taxon>Eurotiomycetes</taxon>
        <taxon>Chaetothyriomycetidae</taxon>
        <taxon>Chaetothyriales</taxon>
        <taxon>Herpotrichiellaceae</taxon>
        <taxon>Rhinocladiella</taxon>
    </lineage>
</organism>
<dbReference type="GO" id="GO:0046872">
    <property type="term" value="F:metal ion binding"/>
    <property type="evidence" value="ECO:0007669"/>
    <property type="project" value="UniProtKB-KW"/>
</dbReference>
<gene>
    <name evidence="5" type="ORF">Z518_04730</name>
</gene>
<accession>A0A0D2ILW0</accession>
<evidence type="ECO:0000313" key="5">
    <source>
        <dbReference type="EMBL" id="KIX06754.1"/>
    </source>
</evidence>
<comment type="cofactor">
    <cofactor evidence="3">
        <name>Zn(2+)</name>
        <dbReference type="ChEBI" id="CHEBI:29105"/>
    </cofactor>
</comment>
<dbReference type="InterPro" id="IPR003726">
    <property type="entry name" value="HCY_dom"/>
</dbReference>
<evidence type="ECO:0000256" key="2">
    <source>
        <dbReference type="ARBA" id="ARBA00022679"/>
    </source>
</evidence>
<evidence type="ECO:0000313" key="6">
    <source>
        <dbReference type="Proteomes" id="UP000053617"/>
    </source>
</evidence>
<keyword evidence="1 3" id="KW-0489">Methyltransferase</keyword>